<dbReference type="PANTHER" id="PTHR32332">
    <property type="entry name" value="2-NITROPROPANE DIOXYGENASE"/>
    <property type="match status" value="1"/>
</dbReference>
<name>A0A644W832_9ZZZZ</name>
<dbReference type="PANTHER" id="PTHR32332:SF20">
    <property type="entry name" value="2-NITROPROPANE DIOXYGENASE-LIKE PROTEIN"/>
    <property type="match status" value="1"/>
</dbReference>
<accession>A0A644W832</accession>
<reference evidence="4" key="1">
    <citation type="submission" date="2019-08" db="EMBL/GenBank/DDBJ databases">
        <authorList>
            <person name="Kucharzyk K."/>
            <person name="Murdoch R.W."/>
            <person name="Higgins S."/>
            <person name="Loffler F."/>
        </authorList>
    </citation>
    <scope>NUCLEOTIDE SEQUENCE</scope>
</reference>
<keyword evidence="4" id="KW-0503">Monooxygenase</keyword>
<evidence type="ECO:0000256" key="3">
    <source>
        <dbReference type="ARBA" id="ARBA00023002"/>
    </source>
</evidence>
<protein>
    <submittedName>
        <fullName evidence="4">Nitronate monooxygenase</fullName>
        <ecNumber evidence="4">1.13.12.16</ecNumber>
    </submittedName>
</protein>
<keyword evidence="3 4" id="KW-0560">Oxidoreductase</keyword>
<dbReference type="EC" id="1.13.12.16" evidence="4"/>
<sequence length="326" mass="34752">MIKTRFTELLGIQYPIMQGGMQHLGVAAFASAVSNAGGLGTINISCFPDPDSFREELIRMKALTVKPFAVNISLLPELTKGDEIKRYIEICGREKVAALEVSGGDPSQFMPAIKGYGIKLIHKSPSIKIARRMVEKGADIITIIGYEVAGHPSMDGIGTIVMANRAASLLDVPVLAAGGIADGKGLAAALSLGCEGVVMGTRLVATAECPISQNHKNWIVDHSERDSVLILKSIKNMMRTANNETARQCIGMEQRGAALPELMPLISGKRGKESYLSGNVEESIFCVGPAMGLINGIPSVQELLDGMVAEAQAIIRRLQTQINPGE</sequence>
<keyword evidence="2" id="KW-0288">FMN</keyword>
<dbReference type="InterPro" id="IPR004136">
    <property type="entry name" value="NMO"/>
</dbReference>
<dbReference type="Pfam" id="PF03060">
    <property type="entry name" value="NMO"/>
    <property type="match status" value="1"/>
</dbReference>
<evidence type="ECO:0000256" key="2">
    <source>
        <dbReference type="ARBA" id="ARBA00022643"/>
    </source>
</evidence>
<dbReference type="InterPro" id="IPR013785">
    <property type="entry name" value="Aldolase_TIM"/>
</dbReference>
<evidence type="ECO:0000256" key="1">
    <source>
        <dbReference type="ARBA" id="ARBA00022630"/>
    </source>
</evidence>
<evidence type="ECO:0000313" key="4">
    <source>
        <dbReference type="EMBL" id="MPL98732.1"/>
    </source>
</evidence>
<proteinExistence type="predicted"/>
<gene>
    <name evidence="4" type="ORF">SDC9_44939</name>
</gene>
<dbReference type="Gene3D" id="3.20.20.70">
    <property type="entry name" value="Aldolase class I"/>
    <property type="match status" value="1"/>
</dbReference>
<comment type="caution">
    <text evidence="4">The sequence shown here is derived from an EMBL/GenBank/DDBJ whole genome shotgun (WGS) entry which is preliminary data.</text>
</comment>
<dbReference type="GO" id="GO:0018580">
    <property type="term" value="F:nitronate monooxygenase activity"/>
    <property type="evidence" value="ECO:0007669"/>
    <property type="project" value="UniProtKB-EC"/>
</dbReference>
<dbReference type="AlphaFoldDB" id="A0A644W832"/>
<dbReference type="EMBL" id="VSSQ01000626">
    <property type="protein sequence ID" value="MPL98732.1"/>
    <property type="molecule type" value="Genomic_DNA"/>
</dbReference>
<keyword evidence="1" id="KW-0285">Flavoprotein</keyword>
<dbReference type="CDD" id="cd04730">
    <property type="entry name" value="NPD_like"/>
    <property type="match status" value="1"/>
</dbReference>
<organism evidence="4">
    <name type="scientific">bioreactor metagenome</name>
    <dbReference type="NCBI Taxonomy" id="1076179"/>
    <lineage>
        <taxon>unclassified sequences</taxon>
        <taxon>metagenomes</taxon>
        <taxon>ecological metagenomes</taxon>
    </lineage>
</organism>
<dbReference type="SUPFAM" id="SSF51412">
    <property type="entry name" value="Inosine monophosphate dehydrogenase (IMPDH)"/>
    <property type="match status" value="1"/>
</dbReference>